<dbReference type="STRING" id="97972.A0A2V1DWE6"/>
<dbReference type="OrthoDB" id="3944128at2759"/>
<feature type="region of interest" description="Disordered" evidence="1">
    <location>
        <begin position="448"/>
        <end position="478"/>
    </location>
</feature>
<reference evidence="3 4" key="1">
    <citation type="journal article" date="2018" name="Sci. Rep.">
        <title>Comparative genomics provides insights into the lifestyle and reveals functional heterogeneity of dark septate endophytic fungi.</title>
        <authorList>
            <person name="Knapp D.G."/>
            <person name="Nemeth J.B."/>
            <person name="Barry K."/>
            <person name="Hainaut M."/>
            <person name="Henrissat B."/>
            <person name="Johnson J."/>
            <person name="Kuo A."/>
            <person name="Lim J.H.P."/>
            <person name="Lipzen A."/>
            <person name="Nolan M."/>
            <person name="Ohm R.A."/>
            <person name="Tamas L."/>
            <person name="Grigoriev I.V."/>
            <person name="Spatafora J.W."/>
            <person name="Nagy L.G."/>
            <person name="Kovacs G.M."/>
        </authorList>
    </citation>
    <scope>NUCLEOTIDE SEQUENCE [LARGE SCALE GENOMIC DNA]</scope>
    <source>
        <strain evidence="3 4">DSE2036</strain>
    </source>
</reference>
<accession>A0A2V1DWE6</accession>
<feature type="chain" id="PRO_5015922448" evidence="2">
    <location>
        <begin position="19"/>
        <end position="478"/>
    </location>
</feature>
<evidence type="ECO:0000313" key="4">
    <source>
        <dbReference type="Proteomes" id="UP000244855"/>
    </source>
</evidence>
<gene>
    <name evidence="3" type="ORF">DM02DRAFT_653336</name>
</gene>
<keyword evidence="4" id="KW-1185">Reference proteome</keyword>
<feature type="region of interest" description="Disordered" evidence="1">
    <location>
        <begin position="24"/>
        <end position="47"/>
    </location>
</feature>
<sequence length="478" mass="51065">MTQLLWFAINALLSLTSAQMTTSFSASPTAGEPPTTPPPTHSPIPSLSLPPLPPTFSDVSSAVDCWNSHITYSFSSTFLSELYRQGHVWSTTSFTSPITETSTYGYSLERCSTIYAGLTTLCDGYPRANDCSTTCSSTGYTSWTKEFTLSTSGRWLTPTWSTELTPTLVPTCTEAKDFSPECSRLVEGYSWLSSQIVKITATATATETSTAWVNEPHCVVSIPPTVTAMPPAKQRCSLKADSYEAYYWPTATATNTNAFCSPNATAPTATPTIPGRPNTAVVSGLTLTSPSLYHILHNATVFTYIGQKSTAAWGIGDPIYGISSVLPTLTYSQPPSPILSMSTECHKPSPHGATRCTLSYNPDFLIQDLFTVNAKAYYGDELPTPTMATICQTSYSPTIGMPLGEIAKQNEVGEDCEWTFSHSGRTTVLDRDMYSVSEFTASDYHAITAGAGEGPSTRTAQPGSGTTSTGGSAPTGVV</sequence>
<feature type="signal peptide" evidence="2">
    <location>
        <begin position="1"/>
        <end position="18"/>
    </location>
</feature>
<keyword evidence="2" id="KW-0732">Signal</keyword>
<evidence type="ECO:0000256" key="1">
    <source>
        <dbReference type="SAM" id="MobiDB-lite"/>
    </source>
</evidence>
<feature type="compositionally biased region" description="Low complexity" evidence="1">
    <location>
        <begin position="459"/>
        <end position="478"/>
    </location>
</feature>
<proteinExistence type="predicted"/>
<name>A0A2V1DWE6_9PLEO</name>
<feature type="compositionally biased region" description="Pro residues" evidence="1">
    <location>
        <begin position="34"/>
        <end position="47"/>
    </location>
</feature>
<dbReference type="Proteomes" id="UP000244855">
    <property type="component" value="Unassembled WGS sequence"/>
</dbReference>
<protein>
    <submittedName>
        <fullName evidence="3">Uncharacterized protein</fullName>
    </submittedName>
</protein>
<dbReference type="EMBL" id="KZ805340">
    <property type="protein sequence ID" value="PVI02673.1"/>
    <property type="molecule type" value="Genomic_DNA"/>
</dbReference>
<evidence type="ECO:0000313" key="3">
    <source>
        <dbReference type="EMBL" id="PVI02673.1"/>
    </source>
</evidence>
<dbReference type="AlphaFoldDB" id="A0A2V1DWE6"/>
<evidence type="ECO:0000256" key="2">
    <source>
        <dbReference type="SAM" id="SignalP"/>
    </source>
</evidence>
<organism evidence="3 4">
    <name type="scientific">Periconia macrospinosa</name>
    <dbReference type="NCBI Taxonomy" id="97972"/>
    <lineage>
        <taxon>Eukaryota</taxon>
        <taxon>Fungi</taxon>
        <taxon>Dikarya</taxon>
        <taxon>Ascomycota</taxon>
        <taxon>Pezizomycotina</taxon>
        <taxon>Dothideomycetes</taxon>
        <taxon>Pleosporomycetidae</taxon>
        <taxon>Pleosporales</taxon>
        <taxon>Massarineae</taxon>
        <taxon>Periconiaceae</taxon>
        <taxon>Periconia</taxon>
    </lineage>
</organism>